<dbReference type="STRING" id="1123377.GCA_000423885_02153"/>
<dbReference type="Pfam" id="PF11026">
    <property type="entry name" value="DUF2721"/>
    <property type="match status" value="1"/>
</dbReference>
<organism evidence="2 3">
    <name type="scientific">Thermomonas fusca</name>
    <dbReference type="NCBI Taxonomy" id="215690"/>
    <lineage>
        <taxon>Bacteria</taxon>
        <taxon>Pseudomonadati</taxon>
        <taxon>Pseudomonadota</taxon>
        <taxon>Gammaproteobacteria</taxon>
        <taxon>Lysobacterales</taxon>
        <taxon>Lysobacteraceae</taxon>
        <taxon>Thermomonas</taxon>
    </lineage>
</organism>
<dbReference type="AlphaFoldDB" id="A0A5R9PFQ4"/>
<dbReference type="EMBL" id="SROY01000002">
    <property type="protein sequence ID" value="TLX22354.1"/>
    <property type="molecule type" value="Genomic_DNA"/>
</dbReference>
<feature type="transmembrane region" description="Helical" evidence="1">
    <location>
        <begin position="83"/>
        <end position="104"/>
    </location>
</feature>
<feature type="transmembrane region" description="Helical" evidence="1">
    <location>
        <begin position="110"/>
        <end position="131"/>
    </location>
</feature>
<protein>
    <submittedName>
        <fullName evidence="2">DUF2721 domain-containing protein</fullName>
    </submittedName>
</protein>
<proteinExistence type="predicted"/>
<keyword evidence="1" id="KW-0812">Transmembrane</keyword>
<reference evidence="2 3" key="1">
    <citation type="submission" date="2019-04" db="EMBL/GenBank/DDBJ databases">
        <authorList>
            <person name="Grouzdev D.S."/>
            <person name="Nazina T.N."/>
        </authorList>
    </citation>
    <scope>NUCLEOTIDE SEQUENCE [LARGE SCALE GENOMIC DNA]</scope>
    <source>
        <strain evidence="2 3">SHC 3-19</strain>
    </source>
</reference>
<sequence>MLQTTANAIAHHAILSAMLAPAFFLTATAGLLASANTRLARVVDRLRVLIAGWEHDASDAGERREQILRHRQRAHLVLRACRLLYGGLASFVGTSLALAADALLGFRMGALPTAMAVLGVLFLLAASIAMWREVSLAVKSFDLEIDYSMAKPRRAAGAPPTGDH</sequence>
<evidence type="ECO:0000256" key="1">
    <source>
        <dbReference type="SAM" id="Phobius"/>
    </source>
</evidence>
<feature type="transmembrane region" description="Helical" evidence="1">
    <location>
        <begin position="12"/>
        <end position="35"/>
    </location>
</feature>
<dbReference type="InterPro" id="IPR021279">
    <property type="entry name" value="DUF2721"/>
</dbReference>
<keyword evidence="1" id="KW-0472">Membrane</keyword>
<keyword evidence="3" id="KW-1185">Reference proteome</keyword>
<dbReference type="Proteomes" id="UP000308508">
    <property type="component" value="Unassembled WGS sequence"/>
</dbReference>
<evidence type="ECO:0000313" key="2">
    <source>
        <dbReference type="EMBL" id="TLX22354.1"/>
    </source>
</evidence>
<comment type="caution">
    <text evidence="2">The sequence shown here is derived from an EMBL/GenBank/DDBJ whole genome shotgun (WGS) entry which is preliminary data.</text>
</comment>
<accession>A0A5R9PFQ4</accession>
<dbReference type="RefSeq" id="WP_138348629.1">
    <property type="nucleotide sequence ID" value="NZ_SROY01000002.1"/>
</dbReference>
<keyword evidence="1" id="KW-1133">Transmembrane helix</keyword>
<evidence type="ECO:0000313" key="3">
    <source>
        <dbReference type="Proteomes" id="UP000308508"/>
    </source>
</evidence>
<gene>
    <name evidence="2" type="ORF">E5S66_07550</name>
</gene>
<name>A0A5R9PFQ4_9GAMM</name>